<dbReference type="EMBL" id="VIRS01000019">
    <property type="protein sequence ID" value="TQS42183.1"/>
    <property type="molecule type" value="Genomic_DNA"/>
</dbReference>
<dbReference type="Gene3D" id="3.40.50.720">
    <property type="entry name" value="NAD(P)-binding Rossmann-like Domain"/>
    <property type="match status" value="1"/>
</dbReference>
<evidence type="ECO:0000259" key="1">
    <source>
        <dbReference type="Pfam" id="PF01370"/>
    </source>
</evidence>
<dbReference type="RefSeq" id="WP_142707240.1">
    <property type="nucleotide sequence ID" value="NZ_VIRS01000019.1"/>
</dbReference>
<dbReference type="InParanoid" id="A0A545ALJ0"/>
<dbReference type="InterPro" id="IPR036291">
    <property type="entry name" value="NAD(P)-bd_dom_sf"/>
</dbReference>
<proteinExistence type="predicted"/>
<dbReference type="AlphaFoldDB" id="A0A545ALJ0"/>
<dbReference type="GO" id="GO:0005737">
    <property type="term" value="C:cytoplasm"/>
    <property type="evidence" value="ECO:0007669"/>
    <property type="project" value="TreeGrafter"/>
</dbReference>
<gene>
    <name evidence="2" type="ORF">FL583_24900</name>
</gene>
<evidence type="ECO:0000313" key="3">
    <source>
        <dbReference type="Proteomes" id="UP000317982"/>
    </source>
</evidence>
<accession>A0A545ALJ0</accession>
<dbReference type="InterPro" id="IPR001509">
    <property type="entry name" value="Epimerase_deHydtase"/>
</dbReference>
<protein>
    <submittedName>
        <fullName evidence="2">NAD-dependent epimerase/dehydratase family protein</fullName>
    </submittedName>
</protein>
<dbReference type="Pfam" id="PF01370">
    <property type="entry name" value="Epimerase"/>
    <property type="match status" value="1"/>
</dbReference>
<dbReference type="InterPro" id="IPR051783">
    <property type="entry name" value="NAD(P)-dependent_oxidoreduct"/>
</dbReference>
<dbReference type="SUPFAM" id="SSF51735">
    <property type="entry name" value="NAD(P)-binding Rossmann-fold domains"/>
    <property type="match status" value="1"/>
</dbReference>
<dbReference type="PANTHER" id="PTHR48079">
    <property type="entry name" value="PROTEIN YEEZ"/>
    <property type="match status" value="1"/>
</dbReference>
<dbReference type="Proteomes" id="UP000317982">
    <property type="component" value="Unassembled WGS sequence"/>
</dbReference>
<feature type="domain" description="NAD-dependent epimerase/dehydratase" evidence="1">
    <location>
        <begin position="3"/>
        <end position="234"/>
    </location>
</feature>
<dbReference type="OrthoDB" id="3338687at2"/>
<keyword evidence="3" id="KW-1185">Reference proteome</keyword>
<dbReference type="PANTHER" id="PTHR48079:SF6">
    <property type="entry name" value="NAD(P)-BINDING DOMAIN-CONTAINING PROTEIN-RELATED"/>
    <property type="match status" value="1"/>
</dbReference>
<comment type="caution">
    <text evidence="2">The sequence shown here is derived from an EMBL/GenBank/DDBJ whole genome shotgun (WGS) entry which is preliminary data.</text>
</comment>
<sequence length="335" mass="35141">MRIAVTGASGNVGSAVVRAALRSGAEVVGVVRRVPPDRAAPPGTQWVRCDIGAVDADASLRAAFTGADAVVHLAWAIQPSHDRRRLIRTNLLGTEAVIAAAEAAGVPHLVHASSVGAYSAGPKDRLVDESWPTDGIPSSSYSRDKVAAERLLDAAQNRLETVTRVRPALVVQKRAAAELLRYFLPAIARPVARVPLPLLPLPDRTVTQVVHADDVADAVLRILAARPGGAFNLAPADSLGPDALAAAFGGRRVPLPAGLLRTAATATWTTHLQPVDVGWVDMLLGHPLLDSSRARGELGWSPLHTAADALTDVIAGIRANAGDRSPLLRPLRIFS</sequence>
<dbReference type="GO" id="GO:0004029">
    <property type="term" value="F:aldehyde dehydrogenase (NAD+) activity"/>
    <property type="evidence" value="ECO:0007669"/>
    <property type="project" value="TreeGrafter"/>
</dbReference>
<evidence type="ECO:0000313" key="2">
    <source>
        <dbReference type="EMBL" id="TQS42183.1"/>
    </source>
</evidence>
<name>A0A545ALJ0_9ACTN</name>
<reference evidence="2 3" key="1">
    <citation type="submission" date="2019-07" db="EMBL/GenBank/DDBJ databases">
        <title>Cryptosporangium phraense sp. nov., isolated from plant litter.</title>
        <authorList>
            <person name="Suriyachadkun C."/>
        </authorList>
    </citation>
    <scope>NUCLEOTIDE SEQUENCE [LARGE SCALE GENOMIC DNA]</scope>
    <source>
        <strain evidence="2 3">A-T 5661</strain>
    </source>
</reference>
<organism evidence="2 3">
    <name type="scientific">Cryptosporangium phraense</name>
    <dbReference type="NCBI Taxonomy" id="2593070"/>
    <lineage>
        <taxon>Bacteria</taxon>
        <taxon>Bacillati</taxon>
        <taxon>Actinomycetota</taxon>
        <taxon>Actinomycetes</taxon>
        <taxon>Cryptosporangiales</taxon>
        <taxon>Cryptosporangiaceae</taxon>
        <taxon>Cryptosporangium</taxon>
    </lineage>
</organism>